<keyword evidence="4" id="KW-1185">Reference proteome</keyword>
<evidence type="ECO:0000256" key="1">
    <source>
        <dbReference type="SAM" id="SignalP"/>
    </source>
</evidence>
<gene>
    <name evidence="2" type="ORF">ZHAS_00002566</name>
</gene>
<dbReference type="AlphaFoldDB" id="A0A084VCI9"/>
<evidence type="ECO:0000313" key="3">
    <source>
        <dbReference type="EnsemblMetazoa" id="ASIC002566-PA"/>
    </source>
</evidence>
<evidence type="ECO:0008006" key="5">
    <source>
        <dbReference type="Google" id="ProtNLM"/>
    </source>
</evidence>
<protein>
    <recommendedName>
        <fullName evidence="5">Secreted protein</fullName>
    </recommendedName>
</protein>
<evidence type="ECO:0000313" key="4">
    <source>
        <dbReference type="Proteomes" id="UP000030765"/>
    </source>
</evidence>
<dbReference type="EMBL" id="KE524612">
    <property type="protein sequence ID" value="KFB35683.1"/>
    <property type="molecule type" value="Genomic_DNA"/>
</dbReference>
<evidence type="ECO:0000313" key="2">
    <source>
        <dbReference type="EMBL" id="KFB35683.1"/>
    </source>
</evidence>
<sequence>MAIPIRASSRLMQLLIGGVCLVLVLRDHTAVATIPTIDNIGNNPTAKQSKPQLIRERCDHRDWRP</sequence>
<feature type="chain" id="PRO_5001783239" description="Secreted protein" evidence="1">
    <location>
        <begin position="33"/>
        <end position="65"/>
    </location>
</feature>
<reference evidence="3" key="2">
    <citation type="submission" date="2020-05" db="UniProtKB">
        <authorList>
            <consortium name="EnsemblMetazoa"/>
        </authorList>
    </citation>
    <scope>IDENTIFICATION</scope>
</reference>
<dbReference type="EnsemblMetazoa" id="ASIC002566-RA">
    <property type="protein sequence ID" value="ASIC002566-PA"/>
    <property type="gene ID" value="ASIC002566"/>
</dbReference>
<organism evidence="2">
    <name type="scientific">Anopheles sinensis</name>
    <name type="common">Mosquito</name>
    <dbReference type="NCBI Taxonomy" id="74873"/>
    <lineage>
        <taxon>Eukaryota</taxon>
        <taxon>Metazoa</taxon>
        <taxon>Ecdysozoa</taxon>
        <taxon>Arthropoda</taxon>
        <taxon>Hexapoda</taxon>
        <taxon>Insecta</taxon>
        <taxon>Pterygota</taxon>
        <taxon>Neoptera</taxon>
        <taxon>Endopterygota</taxon>
        <taxon>Diptera</taxon>
        <taxon>Nematocera</taxon>
        <taxon>Culicoidea</taxon>
        <taxon>Culicidae</taxon>
        <taxon>Anophelinae</taxon>
        <taxon>Anopheles</taxon>
    </lineage>
</organism>
<reference evidence="2 4" key="1">
    <citation type="journal article" date="2014" name="BMC Genomics">
        <title>Genome sequence of Anopheles sinensis provides insight into genetics basis of mosquito competence for malaria parasites.</title>
        <authorList>
            <person name="Zhou D."/>
            <person name="Zhang D."/>
            <person name="Ding G."/>
            <person name="Shi L."/>
            <person name="Hou Q."/>
            <person name="Ye Y."/>
            <person name="Xu Y."/>
            <person name="Zhou H."/>
            <person name="Xiong C."/>
            <person name="Li S."/>
            <person name="Yu J."/>
            <person name="Hong S."/>
            <person name="Yu X."/>
            <person name="Zou P."/>
            <person name="Chen C."/>
            <person name="Chang X."/>
            <person name="Wang W."/>
            <person name="Lv Y."/>
            <person name="Sun Y."/>
            <person name="Ma L."/>
            <person name="Shen B."/>
            <person name="Zhu C."/>
        </authorList>
    </citation>
    <scope>NUCLEOTIDE SEQUENCE [LARGE SCALE GENOMIC DNA]</scope>
</reference>
<dbReference type="Proteomes" id="UP000030765">
    <property type="component" value="Unassembled WGS sequence"/>
</dbReference>
<keyword evidence="1" id="KW-0732">Signal</keyword>
<dbReference type="VEuPathDB" id="VectorBase:ASIC002566"/>
<proteinExistence type="predicted"/>
<name>A0A084VCI9_ANOSI</name>
<dbReference type="EMBL" id="ATLV01010764">
    <property type="status" value="NOT_ANNOTATED_CDS"/>
    <property type="molecule type" value="Genomic_DNA"/>
</dbReference>
<accession>A0A084VCI9</accession>
<feature type="signal peptide" evidence="1">
    <location>
        <begin position="1"/>
        <end position="32"/>
    </location>
</feature>